<evidence type="ECO:0000256" key="1">
    <source>
        <dbReference type="SAM" id="MobiDB-lite"/>
    </source>
</evidence>
<organism evidence="2 3">
    <name type="scientific">Ensete ventricosum</name>
    <name type="common">Abyssinian banana</name>
    <name type="synonym">Musa ensete</name>
    <dbReference type="NCBI Taxonomy" id="4639"/>
    <lineage>
        <taxon>Eukaryota</taxon>
        <taxon>Viridiplantae</taxon>
        <taxon>Streptophyta</taxon>
        <taxon>Embryophyta</taxon>
        <taxon>Tracheophyta</taxon>
        <taxon>Spermatophyta</taxon>
        <taxon>Magnoliopsida</taxon>
        <taxon>Liliopsida</taxon>
        <taxon>Zingiberales</taxon>
        <taxon>Musaceae</taxon>
        <taxon>Ensete</taxon>
    </lineage>
</organism>
<protein>
    <submittedName>
        <fullName evidence="2">Uncharacterized protein</fullName>
    </submittedName>
</protein>
<dbReference type="EMBL" id="AMZH03021800">
    <property type="protein sequence ID" value="RRT37870.1"/>
    <property type="molecule type" value="Genomic_DNA"/>
</dbReference>
<sequence>MDHNELNSPIDQYQLSFPSSAGSSSHTTAASSSRRGKGKDGPENGRFRYSPPDTPSSLWLPPIILILELVPVMVAGDDYSELEFGAAGVVAIVGLRRLRCRGFLSMG</sequence>
<evidence type="ECO:0000313" key="3">
    <source>
        <dbReference type="Proteomes" id="UP000287651"/>
    </source>
</evidence>
<name>A0A426XEJ1_ENSVE</name>
<dbReference type="AlphaFoldDB" id="A0A426XEJ1"/>
<comment type="caution">
    <text evidence="2">The sequence shown here is derived from an EMBL/GenBank/DDBJ whole genome shotgun (WGS) entry which is preliminary data.</text>
</comment>
<feature type="compositionally biased region" description="Polar residues" evidence="1">
    <location>
        <begin position="1"/>
        <end position="18"/>
    </location>
</feature>
<feature type="compositionally biased region" description="Low complexity" evidence="1">
    <location>
        <begin position="19"/>
        <end position="33"/>
    </location>
</feature>
<accession>A0A426XEJ1</accession>
<gene>
    <name evidence="2" type="ORF">B296_00044829</name>
</gene>
<reference evidence="2 3" key="1">
    <citation type="journal article" date="2014" name="Agronomy (Basel)">
        <title>A Draft Genome Sequence for Ensete ventricosum, the Drought-Tolerant Tree Against Hunger.</title>
        <authorList>
            <person name="Harrison J."/>
            <person name="Moore K.A."/>
            <person name="Paszkiewicz K."/>
            <person name="Jones T."/>
            <person name="Grant M."/>
            <person name="Ambacheew D."/>
            <person name="Muzemil S."/>
            <person name="Studholme D.J."/>
        </authorList>
    </citation>
    <scope>NUCLEOTIDE SEQUENCE [LARGE SCALE GENOMIC DNA]</scope>
</reference>
<evidence type="ECO:0000313" key="2">
    <source>
        <dbReference type="EMBL" id="RRT37870.1"/>
    </source>
</evidence>
<feature type="region of interest" description="Disordered" evidence="1">
    <location>
        <begin position="1"/>
        <end position="54"/>
    </location>
</feature>
<dbReference type="Proteomes" id="UP000287651">
    <property type="component" value="Unassembled WGS sequence"/>
</dbReference>
<proteinExistence type="predicted"/>